<dbReference type="PANTHER" id="PTHR13847:SF287">
    <property type="entry name" value="FAD-DEPENDENT OXIDOREDUCTASE DOMAIN-CONTAINING PROTEIN 1"/>
    <property type="match status" value="1"/>
</dbReference>
<evidence type="ECO:0000313" key="3">
    <source>
        <dbReference type="EMBL" id="OKH21149.1"/>
    </source>
</evidence>
<evidence type="ECO:0000313" key="4">
    <source>
        <dbReference type="Proteomes" id="UP000185984"/>
    </source>
</evidence>
<dbReference type="Proteomes" id="UP000185984">
    <property type="component" value="Unassembled WGS sequence"/>
</dbReference>
<reference evidence="3 4" key="1">
    <citation type="submission" date="2016-11" db="EMBL/GenBank/DDBJ databases">
        <title>Draft Genome Sequences of Nine Cyanobacterial Strains from Diverse Habitats.</title>
        <authorList>
            <person name="Zhu T."/>
            <person name="Hou S."/>
            <person name="Lu X."/>
            <person name="Hess W.R."/>
        </authorList>
    </citation>
    <scope>NUCLEOTIDE SEQUENCE [LARGE SCALE GENOMIC DNA]</scope>
    <source>
        <strain evidence="3 4">5.2 s.c.1</strain>
    </source>
</reference>
<protein>
    <submittedName>
        <fullName evidence="3">FAD-dependent oxidoreductase</fullName>
    </submittedName>
</protein>
<dbReference type="Gene3D" id="3.30.9.10">
    <property type="entry name" value="D-Amino Acid Oxidase, subunit A, domain 2"/>
    <property type="match status" value="1"/>
</dbReference>
<evidence type="ECO:0000256" key="1">
    <source>
        <dbReference type="ARBA" id="ARBA00023002"/>
    </source>
</evidence>
<dbReference type="STRING" id="247279.NIES1031_22125"/>
<dbReference type="SUPFAM" id="SSF51905">
    <property type="entry name" value="FAD/NAD(P)-binding domain"/>
    <property type="match status" value="1"/>
</dbReference>
<dbReference type="InterPro" id="IPR006076">
    <property type="entry name" value="FAD-dep_OxRdtase"/>
</dbReference>
<dbReference type="Gene3D" id="3.50.50.60">
    <property type="entry name" value="FAD/NAD(P)-binding domain"/>
    <property type="match status" value="1"/>
</dbReference>
<dbReference type="AlphaFoldDB" id="A0A1U7HC49"/>
<keyword evidence="4" id="KW-1185">Reference proteome</keyword>
<evidence type="ECO:0000259" key="2">
    <source>
        <dbReference type="Pfam" id="PF01266"/>
    </source>
</evidence>
<gene>
    <name evidence="3" type="ORF">NIES1031_22125</name>
</gene>
<comment type="caution">
    <text evidence="3">The sequence shown here is derived from an EMBL/GenBank/DDBJ whole genome shotgun (WGS) entry which is preliminary data.</text>
</comment>
<accession>A0A1U7HC49</accession>
<proteinExistence type="predicted"/>
<dbReference type="GO" id="GO:0005737">
    <property type="term" value="C:cytoplasm"/>
    <property type="evidence" value="ECO:0007669"/>
    <property type="project" value="TreeGrafter"/>
</dbReference>
<dbReference type="InterPro" id="IPR036188">
    <property type="entry name" value="FAD/NAD-bd_sf"/>
</dbReference>
<dbReference type="PANTHER" id="PTHR13847">
    <property type="entry name" value="SARCOSINE DEHYDROGENASE-RELATED"/>
    <property type="match status" value="1"/>
</dbReference>
<dbReference type="OrthoDB" id="502939at2"/>
<dbReference type="GO" id="GO:0016491">
    <property type="term" value="F:oxidoreductase activity"/>
    <property type="evidence" value="ECO:0007669"/>
    <property type="project" value="UniProtKB-KW"/>
</dbReference>
<name>A0A1U7HC49_9CHRO</name>
<dbReference type="RefSeq" id="WP_073551601.1">
    <property type="nucleotide sequence ID" value="NZ_CAWMVK010000022.1"/>
</dbReference>
<dbReference type="EMBL" id="MRCC01000029">
    <property type="protein sequence ID" value="OKH21149.1"/>
    <property type="molecule type" value="Genomic_DNA"/>
</dbReference>
<sequence>MKTYDWIVIGGGITGAALSYELVKQNFAVLLLEKEATPHNATYYSYGGLAYWSGTTDLTKQLCEEGITRHRLLSQELNADTELRELDLLLTIDRDDNPETVAASYAQFAIPPRLLSVDEACELEPLLNKDAIAGALSVKHGHINAEKLAEAYIQAFLRAGGTMYVAQVWELLREGQRIIGVKTKTNTYHAANTVVCAGGFSRALLKSAGISVRVYFTHAEIIATPPVDVELRTLVMPAVLKRFQLEADSTKDDSLWNSGNETLPPILDPGAVQFRDRRLYLGQMSRVLTEPFAPIDAVSSETALRNSVGMILPKLKNLPGSWHHCLVAFSGDRLPLIGAIPDFEGIHIFSGFSNPLVLIPPLAQRFARSIAGQADDIIPQLTPARIHLKGARNDD</sequence>
<feature type="domain" description="FAD dependent oxidoreductase" evidence="2">
    <location>
        <begin position="5"/>
        <end position="367"/>
    </location>
</feature>
<organism evidence="3 4">
    <name type="scientific">Chroogloeocystis siderophila 5.2 s.c.1</name>
    <dbReference type="NCBI Taxonomy" id="247279"/>
    <lineage>
        <taxon>Bacteria</taxon>
        <taxon>Bacillati</taxon>
        <taxon>Cyanobacteriota</taxon>
        <taxon>Cyanophyceae</taxon>
        <taxon>Oscillatoriophycideae</taxon>
        <taxon>Chroococcales</taxon>
        <taxon>Chroococcaceae</taxon>
        <taxon>Chroogloeocystis</taxon>
    </lineage>
</organism>
<dbReference type="Pfam" id="PF01266">
    <property type="entry name" value="DAO"/>
    <property type="match status" value="1"/>
</dbReference>
<keyword evidence="1" id="KW-0560">Oxidoreductase</keyword>